<dbReference type="Proteomes" id="UP000176185">
    <property type="component" value="Unassembled WGS sequence"/>
</dbReference>
<reference evidence="7 8" key="1">
    <citation type="journal article" date="2016" name="Nat. Commun.">
        <title>Thousands of microbial genomes shed light on interconnected biogeochemical processes in an aquifer system.</title>
        <authorList>
            <person name="Anantharaman K."/>
            <person name="Brown C.T."/>
            <person name="Hug L.A."/>
            <person name="Sharon I."/>
            <person name="Castelle C.J."/>
            <person name="Probst A.J."/>
            <person name="Thomas B.C."/>
            <person name="Singh A."/>
            <person name="Wilkins M.J."/>
            <person name="Karaoz U."/>
            <person name="Brodie E.L."/>
            <person name="Williams K.H."/>
            <person name="Hubbard S.S."/>
            <person name="Banfield J.F."/>
        </authorList>
    </citation>
    <scope>NUCLEOTIDE SEQUENCE [LARGE SCALE GENOMIC DNA]</scope>
</reference>
<dbReference type="Gene3D" id="1.20.120.910">
    <property type="entry name" value="DksA, coiled-coil domain"/>
    <property type="match status" value="1"/>
</dbReference>
<dbReference type="GO" id="GO:0008270">
    <property type="term" value="F:zinc ion binding"/>
    <property type="evidence" value="ECO:0007669"/>
    <property type="project" value="UniProtKB-KW"/>
</dbReference>
<dbReference type="SUPFAM" id="SSF109635">
    <property type="entry name" value="DnaK suppressor protein DksA, alpha-hairpin domain"/>
    <property type="match status" value="1"/>
</dbReference>
<proteinExistence type="predicted"/>
<evidence type="ECO:0000256" key="2">
    <source>
        <dbReference type="ARBA" id="ARBA00022771"/>
    </source>
</evidence>
<evidence type="ECO:0000259" key="6">
    <source>
        <dbReference type="Pfam" id="PF01258"/>
    </source>
</evidence>
<dbReference type="EMBL" id="MEWX01000025">
    <property type="protein sequence ID" value="OGC80357.1"/>
    <property type="molecule type" value="Genomic_DNA"/>
</dbReference>
<sequence length="121" mass="13464">MNPEKIAEFKKKLEGELALVEKELKGVAAQNPKNPADWASKETEMETMPPVADPNEAADKIEEYNAHRAITGELEVRYNDIKAALQKIAEGKYGLCEVSGEPIEEDRLEANPAARTCKKHM</sequence>
<feature type="region of interest" description="Disordered" evidence="5">
    <location>
        <begin position="28"/>
        <end position="53"/>
    </location>
</feature>
<dbReference type="InterPro" id="IPR000962">
    <property type="entry name" value="Znf_DskA_TraR"/>
</dbReference>
<feature type="zinc finger region" description="dksA C4-type" evidence="4">
    <location>
        <begin position="96"/>
        <end position="120"/>
    </location>
</feature>
<keyword evidence="1" id="KW-0479">Metal-binding</keyword>
<evidence type="ECO:0000313" key="8">
    <source>
        <dbReference type="Proteomes" id="UP000176185"/>
    </source>
</evidence>
<evidence type="ECO:0000313" key="7">
    <source>
        <dbReference type="EMBL" id="OGC80357.1"/>
    </source>
</evidence>
<dbReference type="PANTHER" id="PTHR33823">
    <property type="entry name" value="RNA POLYMERASE-BINDING TRANSCRIPTION FACTOR DKSA-RELATED"/>
    <property type="match status" value="1"/>
</dbReference>
<keyword evidence="3" id="KW-0862">Zinc</keyword>
<evidence type="ECO:0000256" key="5">
    <source>
        <dbReference type="SAM" id="MobiDB-lite"/>
    </source>
</evidence>
<dbReference type="PANTHER" id="PTHR33823:SF4">
    <property type="entry name" value="GENERAL STRESS PROTEIN 16O"/>
    <property type="match status" value="1"/>
</dbReference>
<gene>
    <name evidence="7" type="ORF">A2943_01185</name>
</gene>
<name>A0A1F4XF85_9BACT</name>
<evidence type="ECO:0000256" key="3">
    <source>
        <dbReference type="ARBA" id="ARBA00022833"/>
    </source>
</evidence>
<comment type="caution">
    <text evidence="7">The sequence shown here is derived from an EMBL/GenBank/DDBJ whole genome shotgun (WGS) entry which is preliminary data.</text>
</comment>
<keyword evidence="2" id="KW-0863">Zinc-finger</keyword>
<dbReference type="PROSITE" id="PS51128">
    <property type="entry name" value="ZF_DKSA_2"/>
    <property type="match status" value="1"/>
</dbReference>
<organism evidence="7 8">
    <name type="scientific">Candidatus Adlerbacteria bacterium RIFCSPLOWO2_01_FULL_51_16</name>
    <dbReference type="NCBI Taxonomy" id="1797243"/>
    <lineage>
        <taxon>Bacteria</taxon>
        <taxon>Candidatus Adleribacteriota</taxon>
    </lineage>
</organism>
<dbReference type="STRING" id="1797243.A2943_01185"/>
<dbReference type="AlphaFoldDB" id="A0A1F4XF85"/>
<accession>A0A1F4XF85</accession>
<evidence type="ECO:0000256" key="1">
    <source>
        <dbReference type="ARBA" id="ARBA00022723"/>
    </source>
</evidence>
<dbReference type="InterPro" id="IPR037187">
    <property type="entry name" value="DnaK_N"/>
</dbReference>
<feature type="domain" description="Zinc finger DksA/TraR C4-type" evidence="6">
    <location>
        <begin position="91"/>
        <end position="118"/>
    </location>
</feature>
<dbReference type="Pfam" id="PF01258">
    <property type="entry name" value="zf-dskA_traR"/>
    <property type="match status" value="1"/>
</dbReference>
<evidence type="ECO:0000256" key="4">
    <source>
        <dbReference type="PROSITE-ProRule" id="PRU00510"/>
    </source>
</evidence>
<protein>
    <recommendedName>
        <fullName evidence="6">Zinc finger DksA/TraR C4-type domain-containing protein</fullName>
    </recommendedName>
</protein>